<evidence type="ECO:0000313" key="2">
    <source>
        <dbReference type="EMBL" id="TDA36678.1"/>
    </source>
</evidence>
<dbReference type="PANTHER" id="PTHR31272">
    <property type="entry name" value="CYTOCHROME C-TYPE BIOGENESIS PROTEIN HI_1454-RELATED"/>
    <property type="match status" value="1"/>
</dbReference>
<reference evidence="2 3" key="1">
    <citation type="journal article" date="2019" name="Nat. Microbiol.">
        <title>Expanding anaerobic alkane metabolism in the domain of Archaea.</title>
        <authorList>
            <person name="Wang Y."/>
            <person name="Wegener G."/>
            <person name="Hou J."/>
            <person name="Wang F."/>
            <person name="Xiao X."/>
        </authorList>
    </citation>
    <scope>NUCLEOTIDE SEQUENCE [LARGE SCALE GENOMIC DNA]</scope>
    <source>
        <strain evidence="2">WYZ-LMO10</strain>
    </source>
</reference>
<feature type="transmembrane region" description="Helical" evidence="1">
    <location>
        <begin position="123"/>
        <end position="140"/>
    </location>
</feature>
<feature type="transmembrane region" description="Helical" evidence="1">
    <location>
        <begin position="90"/>
        <end position="111"/>
    </location>
</feature>
<dbReference type="AlphaFoldDB" id="A0A523B706"/>
<keyword evidence="1" id="KW-0812">Transmembrane</keyword>
<proteinExistence type="predicted"/>
<dbReference type="InterPro" id="IPR051790">
    <property type="entry name" value="Cytochrome_c-biogenesis_DsbD"/>
</dbReference>
<gene>
    <name evidence="2" type="ORF">DSO08_06575</name>
</gene>
<comment type="caution">
    <text evidence="2">The sequence shown here is derived from an EMBL/GenBank/DDBJ whole genome shotgun (WGS) entry which is preliminary data.</text>
</comment>
<feature type="transmembrane region" description="Helical" evidence="1">
    <location>
        <begin position="20"/>
        <end position="39"/>
    </location>
</feature>
<evidence type="ECO:0000256" key="1">
    <source>
        <dbReference type="SAM" id="Phobius"/>
    </source>
</evidence>
<sequence length="229" mass="24727">MALCENELNFVWIVILRKLMLWLSVVLLGLTAGFCPVNLAMVTPCMPSLVGSRGKVSSAVFFSAGVSVVFAPLGVLASSFGAIIPRGLEFWLNLAGGVIILFMGIWTLRLVRLPLRVPKMNKIRGGIFVFGVAYAMATLGRGAPMLISTLALAALDGDPLIGGVALIIYSFCLGLPLIVFAIVVEALRTERREAVHKWYAELERATGVLLLCIGSYYLANALTVLWTRV</sequence>
<dbReference type="EMBL" id="QNVH01000106">
    <property type="protein sequence ID" value="TDA36678.1"/>
    <property type="molecule type" value="Genomic_DNA"/>
</dbReference>
<organism evidence="2 3">
    <name type="scientific">Thermoproteota archaeon</name>
    <dbReference type="NCBI Taxonomy" id="2056631"/>
    <lineage>
        <taxon>Archaea</taxon>
        <taxon>Thermoproteota</taxon>
    </lineage>
</organism>
<keyword evidence="1" id="KW-0472">Membrane</keyword>
<feature type="transmembrane region" description="Helical" evidence="1">
    <location>
        <begin position="60"/>
        <end position="84"/>
    </location>
</feature>
<accession>A0A523B706</accession>
<feature type="transmembrane region" description="Helical" evidence="1">
    <location>
        <begin position="160"/>
        <end position="184"/>
    </location>
</feature>
<keyword evidence="1" id="KW-1133">Transmembrane helix</keyword>
<dbReference type="Proteomes" id="UP000315399">
    <property type="component" value="Unassembled WGS sequence"/>
</dbReference>
<evidence type="ECO:0000313" key="3">
    <source>
        <dbReference type="Proteomes" id="UP000315399"/>
    </source>
</evidence>
<name>A0A523B706_9CREN</name>
<feature type="transmembrane region" description="Helical" evidence="1">
    <location>
        <begin position="205"/>
        <end position="226"/>
    </location>
</feature>
<protein>
    <submittedName>
        <fullName evidence="2">Uncharacterized protein</fullName>
    </submittedName>
</protein>
<dbReference type="PANTHER" id="PTHR31272:SF9">
    <property type="entry name" value="BLL1027 PROTEIN"/>
    <property type="match status" value="1"/>
</dbReference>